<gene>
    <name evidence="2" type="ORF">PIB30_084735</name>
</gene>
<dbReference type="Proteomes" id="UP001341840">
    <property type="component" value="Unassembled WGS sequence"/>
</dbReference>
<proteinExistence type="predicted"/>
<comment type="caution">
    <text evidence="2">The sequence shown here is derived from an EMBL/GenBank/DDBJ whole genome shotgun (WGS) entry which is preliminary data.</text>
</comment>
<protein>
    <submittedName>
        <fullName evidence="2">Uncharacterized protein</fullName>
    </submittedName>
</protein>
<evidence type="ECO:0000256" key="1">
    <source>
        <dbReference type="SAM" id="MobiDB-lite"/>
    </source>
</evidence>
<sequence>MRESSNYESTEERVRVTEREGVSVAATSPIRHRRRRVAEPPSPSKATTTFTFRLLFAAVNGRSFHVPCRRGEGENEREEVSSGAVTSTQPWPLSLALPLFVPLSSHMAIGTAALFCRSFATTAVEMWLPELLSRFHILYKPHVGLTVIATKVRRVGVVVDDCCGLGAYGAMELTVIGVSLGLRIR</sequence>
<feature type="region of interest" description="Disordered" evidence="1">
    <location>
        <begin position="1"/>
        <end position="45"/>
    </location>
</feature>
<reference evidence="2 3" key="1">
    <citation type="journal article" date="2023" name="Plants (Basel)">
        <title>Bridging the Gap: Combining Genomics and Transcriptomics Approaches to Understand Stylosanthes scabra, an Orphan Legume from the Brazilian Caatinga.</title>
        <authorList>
            <person name="Ferreira-Neto J.R.C."/>
            <person name="da Silva M.D."/>
            <person name="Binneck E."/>
            <person name="de Melo N.F."/>
            <person name="da Silva R.H."/>
            <person name="de Melo A.L.T.M."/>
            <person name="Pandolfi V."/>
            <person name="Bustamante F.O."/>
            <person name="Brasileiro-Vidal A.C."/>
            <person name="Benko-Iseppon A.M."/>
        </authorList>
    </citation>
    <scope>NUCLEOTIDE SEQUENCE [LARGE SCALE GENOMIC DNA]</scope>
    <source>
        <tissue evidence="2">Leaves</tissue>
    </source>
</reference>
<name>A0ABU6WSL1_9FABA</name>
<feature type="compositionally biased region" description="Basic and acidic residues" evidence="1">
    <location>
        <begin position="1"/>
        <end position="21"/>
    </location>
</feature>
<accession>A0ABU6WSL1</accession>
<evidence type="ECO:0000313" key="2">
    <source>
        <dbReference type="EMBL" id="MED6188309.1"/>
    </source>
</evidence>
<keyword evidence="3" id="KW-1185">Reference proteome</keyword>
<dbReference type="EMBL" id="JASCZI010182627">
    <property type="protein sequence ID" value="MED6188309.1"/>
    <property type="molecule type" value="Genomic_DNA"/>
</dbReference>
<evidence type="ECO:0000313" key="3">
    <source>
        <dbReference type="Proteomes" id="UP001341840"/>
    </source>
</evidence>
<organism evidence="2 3">
    <name type="scientific">Stylosanthes scabra</name>
    <dbReference type="NCBI Taxonomy" id="79078"/>
    <lineage>
        <taxon>Eukaryota</taxon>
        <taxon>Viridiplantae</taxon>
        <taxon>Streptophyta</taxon>
        <taxon>Embryophyta</taxon>
        <taxon>Tracheophyta</taxon>
        <taxon>Spermatophyta</taxon>
        <taxon>Magnoliopsida</taxon>
        <taxon>eudicotyledons</taxon>
        <taxon>Gunneridae</taxon>
        <taxon>Pentapetalae</taxon>
        <taxon>rosids</taxon>
        <taxon>fabids</taxon>
        <taxon>Fabales</taxon>
        <taxon>Fabaceae</taxon>
        <taxon>Papilionoideae</taxon>
        <taxon>50 kb inversion clade</taxon>
        <taxon>dalbergioids sensu lato</taxon>
        <taxon>Dalbergieae</taxon>
        <taxon>Pterocarpus clade</taxon>
        <taxon>Stylosanthes</taxon>
    </lineage>
</organism>